<dbReference type="SUPFAM" id="SSF53756">
    <property type="entry name" value="UDP-Glycosyltransferase/glycogen phosphorylase"/>
    <property type="match status" value="1"/>
</dbReference>
<dbReference type="CDD" id="cd03794">
    <property type="entry name" value="GT4_WbuB-like"/>
    <property type="match status" value="1"/>
</dbReference>
<dbReference type="EMBL" id="JABBGK010000002">
    <property type="protein sequence ID" value="NML75006.1"/>
    <property type="molecule type" value="Genomic_DNA"/>
</dbReference>
<dbReference type="NCBIfam" id="NF007640">
    <property type="entry name" value="PRK10307.1"/>
    <property type="match status" value="1"/>
</dbReference>
<dbReference type="PANTHER" id="PTHR45947">
    <property type="entry name" value="SULFOQUINOVOSYL TRANSFERASE SQD2"/>
    <property type="match status" value="1"/>
</dbReference>
<dbReference type="InterPro" id="IPR028098">
    <property type="entry name" value="Glyco_trans_4-like_N"/>
</dbReference>
<organism evidence="3 4">
    <name type="scientific">Rhizobium terricola</name>
    <dbReference type="NCBI Taxonomy" id="2728849"/>
    <lineage>
        <taxon>Bacteria</taxon>
        <taxon>Pseudomonadati</taxon>
        <taxon>Pseudomonadota</taxon>
        <taxon>Alphaproteobacteria</taxon>
        <taxon>Hyphomicrobiales</taxon>
        <taxon>Rhizobiaceae</taxon>
        <taxon>Rhizobium/Agrobacterium group</taxon>
        <taxon>Rhizobium</taxon>
    </lineage>
</organism>
<keyword evidence="3" id="KW-0808">Transferase</keyword>
<reference evidence="3 4" key="1">
    <citation type="submission" date="2020-04" db="EMBL/GenBank/DDBJ databases">
        <title>Rhizobium sp. S-51 isolated from soil.</title>
        <authorList>
            <person name="Dahal R.H."/>
        </authorList>
    </citation>
    <scope>NUCLEOTIDE SEQUENCE [LARGE SCALE GENOMIC DNA]</scope>
    <source>
        <strain evidence="3 4">S-51</strain>
    </source>
</reference>
<accession>A0A7Y0AX14</accession>
<dbReference type="Proteomes" id="UP000541470">
    <property type="component" value="Unassembled WGS sequence"/>
</dbReference>
<dbReference type="InterPro" id="IPR050194">
    <property type="entry name" value="Glycosyltransferase_grp1"/>
</dbReference>
<dbReference type="AlphaFoldDB" id="A0A7Y0AX14"/>
<evidence type="ECO:0000259" key="2">
    <source>
        <dbReference type="Pfam" id="PF13579"/>
    </source>
</evidence>
<feature type="domain" description="Glycosyltransferase subfamily 4-like N-terminal" evidence="2">
    <location>
        <begin position="21"/>
        <end position="208"/>
    </location>
</feature>
<comment type="caution">
    <text evidence="3">The sequence shown here is derived from an EMBL/GenBank/DDBJ whole genome shotgun (WGS) entry which is preliminary data.</text>
</comment>
<sequence length="414" mass="45419">MNEARKTVVIYGMNYAPEMAGVGRYTGEIAEHLASLGMDVTVVTTPPHYPDWRVSAGFSNRYSSQHEARLRILRCPLVLSRKMGGVRRLVAPLTFALTSAPVIVWQVIRRRPDVLFCVEPTLCTAPVALLAARIAGTRTVLHVQDLEVDAAFAVGHLWDRGWLKTIAFSFEKLVLPRFDKVVTISDRMAEKLLAKGVDNRRLSVVRNWVDLENIFPLEEPGDLRRSLGFADEDFVVLYAGTVGAKHGLRTLLMAAEALVDEPRVHFVIAGEGPLKAELEAQFGQLGNLRFLPFQPASRLNELLNMADLHVLPQERGVADLALPSKLGGMLASGKPILVNAEPGTELADFLGHEAVLVAPGDLKAMVGEIRRSAGRRQVEPSDGRLRRARLLSRPGALARIADLICWVGVLGVFA</sequence>
<evidence type="ECO:0000256" key="1">
    <source>
        <dbReference type="SAM" id="Phobius"/>
    </source>
</evidence>
<feature type="transmembrane region" description="Helical" evidence="1">
    <location>
        <begin position="89"/>
        <end position="108"/>
    </location>
</feature>
<keyword evidence="4" id="KW-1185">Reference proteome</keyword>
<dbReference type="RefSeq" id="WP_169591161.1">
    <property type="nucleotide sequence ID" value="NZ_JABBGK010000002.1"/>
</dbReference>
<keyword evidence="1" id="KW-0812">Transmembrane</keyword>
<gene>
    <name evidence="3" type="ORF">HHL25_12810</name>
</gene>
<keyword evidence="1" id="KW-0472">Membrane</keyword>
<dbReference type="Pfam" id="PF13579">
    <property type="entry name" value="Glyco_trans_4_4"/>
    <property type="match status" value="1"/>
</dbReference>
<name>A0A7Y0AX14_9HYPH</name>
<keyword evidence="1" id="KW-1133">Transmembrane helix</keyword>
<evidence type="ECO:0000313" key="3">
    <source>
        <dbReference type="EMBL" id="NML75006.1"/>
    </source>
</evidence>
<dbReference type="GO" id="GO:0016758">
    <property type="term" value="F:hexosyltransferase activity"/>
    <property type="evidence" value="ECO:0007669"/>
    <property type="project" value="TreeGrafter"/>
</dbReference>
<proteinExistence type="predicted"/>
<evidence type="ECO:0000313" key="4">
    <source>
        <dbReference type="Proteomes" id="UP000541470"/>
    </source>
</evidence>
<dbReference type="Pfam" id="PF13692">
    <property type="entry name" value="Glyco_trans_1_4"/>
    <property type="match status" value="1"/>
</dbReference>
<protein>
    <submittedName>
        <fullName evidence="3">WcaI family glycosyltransferase</fullName>
    </submittedName>
</protein>
<dbReference type="Gene3D" id="3.40.50.2000">
    <property type="entry name" value="Glycogen Phosphorylase B"/>
    <property type="match status" value="2"/>
</dbReference>
<dbReference type="PANTHER" id="PTHR45947:SF3">
    <property type="entry name" value="SULFOQUINOVOSYL TRANSFERASE SQD2"/>
    <property type="match status" value="1"/>
</dbReference>